<dbReference type="EMBL" id="CP031229">
    <property type="protein sequence ID" value="AXH98121.1"/>
    <property type="molecule type" value="Genomic_DNA"/>
</dbReference>
<dbReference type="CDD" id="cd15904">
    <property type="entry name" value="TSPO_MBR"/>
    <property type="match status" value="1"/>
</dbReference>
<accession>A0A345NSW3</accession>
<evidence type="ECO:0000256" key="3">
    <source>
        <dbReference type="ARBA" id="ARBA00022692"/>
    </source>
</evidence>
<gene>
    <name evidence="8" type="ORF">DV701_13575</name>
</gene>
<dbReference type="KEGG" id="orn:DV701_13575"/>
<reference evidence="8 9" key="1">
    <citation type="submission" date="2018-07" db="EMBL/GenBank/DDBJ databases">
        <title>Complete genome sequencing of Ornithinimicrobium sp. AMA3305.</title>
        <authorList>
            <person name="Bae J.-W."/>
        </authorList>
    </citation>
    <scope>NUCLEOTIDE SEQUENCE [LARGE SCALE GENOMIC DNA]</scope>
    <source>
        <strain evidence="8 9">AMA3305</strain>
    </source>
</reference>
<comment type="subcellular location">
    <subcellularLocation>
        <location evidence="1">Membrane</location>
        <topology evidence="1">Multi-pass membrane protein</topology>
    </subcellularLocation>
</comment>
<evidence type="ECO:0000256" key="1">
    <source>
        <dbReference type="ARBA" id="ARBA00004141"/>
    </source>
</evidence>
<comment type="similarity">
    <text evidence="2">Belongs to the TspO/BZRP family.</text>
</comment>
<feature type="transmembrane region" description="Helical" evidence="6">
    <location>
        <begin position="134"/>
        <end position="155"/>
    </location>
</feature>
<protein>
    <submittedName>
        <fullName evidence="8">Tryptophan-rich sensory protein</fullName>
    </submittedName>
</protein>
<dbReference type="GO" id="GO:0033013">
    <property type="term" value="P:tetrapyrrole metabolic process"/>
    <property type="evidence" value="ECO:0007669"/>
    <property type="project" value="UniProtKB-ARBA"/>
</dbReference>
<keyword evidence="4 6" id="KW-1133">Transmembrane helix</keyword>
<dbReference type="AlphaFoldDB" id="A0A345NSW3"/>
<dbReference type="Gene3D" id="1.20.1260.100">
    <property type="entry name" value="TspO/MBR protein"/>
    <property type="match status" value="1"/>
</dbReference>
<keyword evidence="3 6" id="KW-0812">Transmembrane</keyword>
<sequence length="160" mass="17387">MRLTTLLTTSASVAGTAVAGVLATDPDSLWYRTLRKPEWQPPSTVFPLVWTPLYAGLAVTSAVALDELEESGRRTERAAYRRALTANLVLNAGWSWLFWRGRRPWLAAAECAVLAVSSADLVRRTSRARPVAGAALAPYAAWCGFATVLSTAIAMKNPRR</sequence>
<feature type="chain" id="PRO_5016807662" evidence="7">
    <location>
        <begin position="20"/>
        <end position="160"/>
    </location>
</feature>
<evidence type="ECO:0000256" key="4">
    <source>
        <dbReference type="ARBA" id="ARBA00022989"/>
    </source>
</evidence>
<feature type="signal peptide" evidence="7">
    <location>
        <begin position="1"/>
        <end position="19"/>
    </location>
</feature>
<name>A0A345NSW3_9MICO</name>
<dbReference type="GO" id="GO:0016020">
    <property type="term" value="C:membrane"/>
    <property type="evidence" value="ECO:0007669"/>
    <property type="project" value="UniProtKB-SubCell"/>
</dbReference>
<dbReference type="RefSeq" id="WP_114931154.1">
    <property type="nucleotide sequence ID" value="NZ_CP031229.1"/>
</dbReference>
<keyword evidence="5 6" id="KW-0472">Membrane</keyword>
<evidence type="ECO:0000256" key="5">
    <source>
        <dbReference type="ARBA" id="ARBA00023136"/>
    </source>
</evidence>
<dbReference type="Proteomes" id="UP000253790">
    <property type="component" value="Chromosome"/>
</dbReference>
<evidence type="ECO:0000256" key="2">
    <source>
        <dbReference type="ARBA" id="ARBA00007524"/>
    </source>
</evidence>
<evidence type="ECO:0000256" key="6">
    <source>
        <dbReference type="SAM" id="Phobius"/>
    </source>
</evidence>
<dbReference type="PIRSF" id="PIRSF005859">
    <property type="entry name" value="PBR"/>
    <property type="match status" value="1"/>
</dbReference>
<keyword evidence="7" id="KW-0732">Signal</keyword>
<evidence type="ECO:0000313" key="8">
    <source>
        <dbReference type="EMBL" id="AXH98121.1"/>
    </source>
</evidence>
<dbReference type="InterPro" id="IPR038330">
    <property type="entry name" value="TspO/MBR-related_sf"/>
</dbReference>
<dbReference type="OrthoDB" id="9795496at2"/>
<organism evidence="8 9">
    <name type="scientific">Ornithinimicrobium avium</name>
    <dbReference type="NCBI Taxonomy" id="2283195"/>
    <lineage>
        <taxon>Bacteria</taxon>
        <taxon>Bacillati</taxon>
        <taxon>Actinomycetota</taxon>
        <taxon>Actinomycetes</taxon>
        <taxon>Micrococcales</taxon>
        <taxon>Ornithinimicrobiaceae</taxon>
        <taxon>Ornithinimicrobium</taxon>
    </lineage>
</organism>
<evidence type="ECO:0000313" key="9">
    <source>
        <dbReference type="Proteomes" id="UP000253790"/>
    </source>
</evidence>
<dbReference type="FunFam" id="1.20.1260.100:FF:000001">
    <property type="entry name" value="translocator protein 2"/>
    <property type="match status" value="1"/>
</dbReference>
<proteinExistence type="inferred from homology"/>
<dbReference type="PANTHER" id="PTHR10057">
    <property type="entry name" value="PERIPHERAL-TYPE BENZODIAZEPINE RECEPTOR"/>
    <property type="match status" value="1"/>
</dbReference>
<dbReference type="InterPro" id="IPR004307">
    <property type="entry name" value="TspO_MBR"/>
</dbReference>
<evidence type="ECO:0000256" key="7">
    <source>
        <dbReference type="SAM" id="SignalP"/>
    </source>
</evidence>
<dbReference type="PANTHER" id="PTHR10057:SF0">
    <property type="entry name" value="TRANSLOCATOR PROTEIN"/>
    <property type="match status" value="1"/>
</dbReference>
<dbReference type="Pfam" id="PF03073">
    <property type="entry name" value="TspO_MBR"/>
    <property type="match status" value="1"/>
</dbReference>
<keyword evidence="9" id="KW-1185">Reference proteome</keyword>